<feature type="domain" description="Hydantoinase/oxoprolinase N-terminal" evidence="2">
    <location>
        <begin position="4"/>
        <end position="175"/>
    </location>
</feature>
<dbReference type="PANTHER" id="PTHR11365:SF23">
    <property type="entry name" value="HYPOTHETICAL 5-OXOPROLINASE (EUROFUNG)-RELATED"/>
    <property type="match status" value="1"/>
</dbReference>
<evidence type="ECO:0000259" key="1">
    <source>
        <dbReference type="Pfam" id="PF01968"/>
    </source>
</evidence>
<reference evidence="3" key="1">
    <citation type="submission" date="2016-04" db="EMBL/GenBank/DDBJ databases">
        <authorList>
            <person name="Evans L.H."/>
            <person name="Alamgir A."/>
            <person name="Owens N."/>
            <person name="Weber N.D."/>
            <person name="Virtaneva K."/>
            <person name="Barbian K."/>
            <person name="Babar A."/>
            <person name="Rosenke K."/>
        </authorList>
    </citation>
    <scope>NUCLEOTIDE SEQUENCE</scope>
    <source>
        <strain evidence="3">86</strain>
    </source>
</reference>
<evidence type="ECO:0000313" key="3">
    <source>
        <dbReference type="EMBL" id="SBV92545.1"/>
    </source>
</evidence>
<dbReference type="GO" id="GO:0006749">
    <property type="term" value="P:glutathione metabolic process"/>
    <property type="evidence" value="ECO:0007669"/>
    <property type="project" value="TreeGrafter"/>
</dbReference>
<dbReference type="GO" id="GO:0005829">
    <property type="term" value="C:cytosol"/>
    <property type="evidence" value="ECO:0007669"/>
    <property type="project" value="TreeGrafter"/>
</dbReference>
<feature type="domain" description="Hydantoinase A/oxoprolinase" evidence="1">
    <location>
        <begin position="194"/>
        <end position="500"/>
    </location>
</feature>
<dbReference type="InterPro" id="IPR008040">
    <property type="entry name" value="Hydant_A_N"/>
</dbReference>
<dbReference type="EMBL" id="FLUN01000001">
    <property type="protein sequence ID" value="SBV92545.1"/>
    <property type="molecule type" value="Genomic_DNA"/>
</dbReference>
<organism evidence="3">
    <name type="scientific">uncultured Eubacteriales bacterium</name>
    <dbReference type="NCBI Taxonomy" id="172733"/>
    <lineage>
        <taxon>Bacteria</taxon>
        <taxon>Bacillati</taxon>
        <taxon>Bacillota</taxon>
        <taxon>Clostridia</taxon>
        <taxon>Eubacteriales</taxon>
        <taxon>environmental samples</taxon>
    </lineage>
</organism>
<gene>
    <name evidence="3" type="ORF">KL86CLO1_10262</name>
</gene>
<dbReference type="InterPro" id="IPR045079">
    <property type="entry name" value="Oxoprolinase-like"/>
</dbReference>
<proteinExistence type="predicted"/>
<dbReference type="SUPFAM" id="SSF53067">
    <property type="entry name" value="Actin-like ATPase domain"/>
    <property type="match status" value="1"/>
</dbReference>
<sequence>MKVRIGIDVGGTFTDAVAINDETYELVGSVKMPTTHEAKEGVAAGIVQVLHKVMADCSLAPEDVVFIAHGTTQATNALLEGDVARVGIVTLGSGVQGLKSKSDTNIGDIELAAGKHLKSSGVFVNTGEAAALSGNIAKAVEELMAQGAQSIVATEAFSVDDPTNENAVLQACQEKGVPGTAGNDVSKLYGLKVRTRTAVINASILPKMLDTANMTEESIKNAGIESPLMVMRCDGGVMTVEEVRSRPILTILSGPAAGVAGALMYEKLTDGIFLEVGGTSTDISCVKDGNVVVKYAEVGGHKTYVNSLDVRTVGIGGGSMVELKDGKAVDAGPRSAHIANLEYECYTDPANIVNPVLKSIHPKEDDPEYAYVECDGGHRYSLTLSGAANIAGYVPEDSYARGNVEAAKKAWAPLARNMGLSVEDCARKVLEFAAAKNSKVVESLIKDYDLNKSTLTFVGGGGGAAAVVPHLAEQMGTRSKIAQNAPVISPIGVALAMVRDMVERTVPNPTEEDILSIRHEAMNKAIQSGADPNTIEVKIEVDTQHQKIRAIAVGATELRTKELSGEPKSNQALVDIAAENLKVDPSRIIVAADNGSMVAMLCQQTVKAMLFFKKRVNTLRLIDRDGVIRLQKKNAEVTSCGAGKWKSTLKRLLDDNTVHGDGGAEIPNIYIIMGRRIIDLAGMQSESQIMSLCQVELAGVQSDERLIMICTRTTENERG</sequence>
<dbReference type="PANTHER" id="PTHR11365">
    <property type="entry name" value="5-OXOPROLINASE RELATED"/>
    <property type="match status" value="1"/>
</dbReference>
<dbReference type="InterPro" id="IPR002821">
    <property type="entry name" value="Hydantoinase_A"/>
</dbReference>
<protein>
    <submittedName>
        <fullName evidence="3">Hydantoinase/oxoprolinase</fullName>
    </submittedName>
</protein>
<accession>A0A212J036</accession>
<dbReference type="GO" id="GO:0017168">
    <property type="term" value="F:5-oxoprolinase (ATP-hydrolyzing) activity"/>
    <property type="evidence" value="ECO:0007669"/>
    <property type="project" value="TreeGrafter"/>
</dbReference>
<dbReference type="InterPro" id="IPR043129">
    <property type="entry name" value="ATPase_NBD"/>
</dbReference>
<evidence type="ECO:0000259" key="2">
    <source>
        <dbReference type="Pfam" id="PF05378"/>
    </source>
</evidence>
<dbReference type="Pfam" id="PF01968">
    <property type="entry name" value="Hydantoinase_A"/>
    <property type="match status" value="1"/>
</dbReference>
<name>A0A212J036_9FIRM</name>
<dbReference type="AlphaFoldDB" id="A0A212J036"/>
<dbReference type="Pfam" id="PF05378">
    <property type="entry name" value="Hydant_A_N"/>
    <property type="match status" value="1"/>
</dbReference>
<dbReference type="Gene3D" id="3.30.420.40">
    <property type="match status" value="1"/>
</dbReference>